<dbReference type="PANTHER" id="PTHR46093:SF18">
    <property type="entry name" value="FIBRONECTIN TYPE-III DOMAIN-CONTAINING PROTEIN"/>
    <property type="match status" value="1"/>
</dbReference>
<evidence type="ECO:0008006" key="6">
    <source>
        <dbReference type="Google" id="ProtNLM"/>
    </source>
</evidence>
<feature type="signal peptide" evidence="3">
    <location>
        <begin position="1"/>
        <end position="16"/>
    </location>
</feature>
<sequence>MLSYIIFGLCTCVAYTQDISWTWLSGKAVANEPVSKDQPGGRSGAAFWQQKDKQALWLFGGETPVGHDQPSVKNDLWRFSHGQWSLVNDGQSPDAPPGRQLAAACGLDDSFFVLFGGLGNNPQAQGEKVEDQDLLGDTWIFGLENNKWYTLEEFQKTEGAAFVNGSVPEARGDMAFWCQPGDTMSIFGGFGKNKTLYHDLWTFDLKTLKWEESTLSVSIPDNSKFASHLEYPTARSGSTTWIVGKRLFLWGGNILPTNFRKKHLMIGNTGDLWEYNQTSDTWAYRLGPRIACTTPGKYGEQGTADAENMPGCRRRAAAWVDIHGNLWMFGGDGVDDSQESVSVFKHSKLLSDVWHFDTVTFLWTWKGGSQQGEQKGVFGDIGQHSSDAHPGSRCEPVVWDSSVYNDEERRERKYFYIFGGVGHDLNGHDGYLNDVWMFDTNMDTSVLRNAPYAGPSI</sequence>
<evidence type="ECO:0000313" key="5">
    <source>
        <dbReference type="Proteomes" id="UP001164746"/>
    </source>
</evidence>
<keyword evidence="1" id="KW-0880">Kelch repeat</keyword>
<dbReference type="EMBL" id="CP111022">
    <property type="protein sequence ID" value="WAR19633.1"/>
    <property type="molecule type" value="Genomic_DNA"/>
</dbReference>
<evidence type="ECO:0000313" key="4">
    <source>
        <dbReference type="EMBL" id="WAR19633.1"/>
    </source>
</evidence>
<dbReference type="PANTHER" id="PTHR46093">
    <property type="entry name" value="ACYL-COA-BINDING DOMAIN-CONTAINING PROTEIN 5"/>
    <property type="match status" value="1"/>
</dbReference>
<protein>
    <recommendedName>
        <fullName evidence="6">Galactose oxidase</fullName>
    </recommendedName>
</protein>
<dbReference type="Gene3D" id="2.120.10.80">
    <property type="entry name" value="Kelch-type beta propeller"/>
    <property type="match status" value="2"/>
</dbReference>
<dbReference type="Proteomes" id="UP001164746">
    <property type="component" value="Chromosome 11"/>
</dbReference>
<gene>
    <name evidence="4" type="ORF">MAR_001471</name>
</gene>
<reference evidence="4" key="1">
    <citation type="submission" date="2022-11" db="EMBL/GenBank/DDBJ databases">
        <title>Centuries of genome instability and evolution in soft-shell clam transmissible cancer (bioRxiv).</title>
        <authorList>
            <person name="Hart S.F.M."/>
            <person name="Yonemitsu M.A."/>
            <person name="Giersch R.M."/>
            <person name="Beal B.F."/>
            <person name="Arriagada G."/>
            <person name="Davis B.W."/>
            <person name="Ostrander E.A."/>
            <person name="Goff S.P."/>
            <person name="Metzger M.J."/>
        </authorList>
    </citation>
    <scope>NUCLEOTIDE SEQUENCE</scope>
    <source>
        <strain evidence="4">MELC-2E11</strain>
        <tissue evidence="4">Siphon/mantle</tissue>
    </source>
</reference>
<evidence type="ECO:0000256" key="3">
    <source>
        <dbReference type="SAM" id="SignalP"/>
    </source>
</evidence>
<accession>A0ABY7FBU4</accession>
<keyword evidence="3" id="KW-0732">Signal</keyword>
<dbReference type="Pfam" id="PF24681">
    <property type="entry name" value="Kelch_KLHDC2_KLHL20_DRC7"/>
    <property type="match status" value="1"/>
</dbReference>
<evidence type="ECO:0000256" key="2">
    <source>
        <dbReference type="ARBA" id="ARBA00022737"/>
    </source>
</evidence>
<dbReference type="SUPFAM" id="SSF117281">
    <property type="entry name" value="Kelch motif"/>
    <property type="match status" value="1"/>
</dbReference>
<name>A0ABY7FBU4_MYAAR</name>
<keyword evidence="2" id="KW-0677">Repeat</keyword>
<proteinExistence type="predicted"/>
<organism evidence="4 5">
    <name type="scientific">Mya arenaria</name>
    <name type="common">Soft-shell clam</name>
    <dbReference type="NCBI Taxonomy" id="6604"/>
    <lineage>
        <taxon>Eukaryota</taxon>
        <taxon>Metazoa</taxon>
        <taxon>Spiralia</taxon>
        <taxon>Lophotrochozoa</taxon>
        <taxon>Mollusca</taxon>
        <taxon>Bivalvia</taxon>
        <taxon>Autobranchia</taxon>
        <taxon>Heteroconchia</taxon>
        <taxon>Euheterodonta</taxon>
        <taxon>Imparidentia</taxon>
        <taxon>Neoheterodontei</taxon>
        <taxon>Myida</taxon>
        <taxon>Myoidea</taxon>
        <taxon>Myidae</taxon>
        <taxon>Mya</taxon>
    </lineage>
</organism>
<evidence type="ECO:0000256" key="1">
    <source>
        <dbReference type="ARBA" id="ARBA00022441"/>
    </source>
</evidence>
<keyword evidence="5" id="KW-1185">Reference proteome</keyword>
<dbReference type="InterPro" id="IPR015915">
    <property type="entry name" value="Kelch-typ_b-propeller"/>
</dbReference>
<feature type="chain" id="PRO_5045701198" description="Galactose oxidase" evidence="3">
    <location>
        <begin position="17"/>
        <end position="457"/>
    </location>
</feature>